<accession>A0AAN9XZA6</accession>
<dbReference type="AlphaFoldDB" id="A0AAN9XZA6"/>
<proteinExistence type="predicted"/>
<reference evidence="1 2" key="1">
    <citation type="submission" date="2024-03" db="EMBL/GenBank/DDBJ databases">
        <title>Adaptation during the transition from Ophiocordyceps entomopathogen to insect associate is accompanied by gene loss and intensified selection.</title>
        <authorList>
            <person name="Ward C.M."/>
            <person name="Onetto C.A."/>
            <person name="Borneman A.R."/>
        </authorList>
    </citation>
    <scope>NUCLEOTIDE SEQUENCE [LARGE SCALE GENOMIC DNA]</scope>
    <source>
        <strain evidence="1">AWRI1</strain>
        <tissue evidence="1">Single Adult Female</tissue>
    </source>
</reference>
<name>A0AAN9XZA6_9HEMI</name>
<keyword evidence="2" id="KW-1185">Reference proteome</keyword>
<organism evidence="1 2">
    <name type="scientific">Parthenolecanium corni</name>
    <dbReference type="NCBI Taxonomy" id="536013"/>
    <lineage>
        <taxon>Eukaryota</taxon>
        <taxon>Metazoa</taxon>
        <taxon>Ecdysozoa</taxon>
        <taxon>Arthropoda</taxon>
        <taxon>Hexapoda</taxon>
        <taxon>Insecta</taxon>
        <taxon>Pterygota</taxon>
        <taxon>Neoptera</taxon>
        <taxon>Paraneoptera</taxon>
        <taxon>Hemiptera</taxon>
        <taxon>Sternorrhyncha</taxon>
        <taxon>Coccoidea</taxon>
        <taxon>Coccidae</taxon>
        <taxon>Parthenolecanium</taxon>
    </lineage>
</organism>
<protein>
    <submittedName>
        <fullName evidence="1">Uncharacterized protein</fullName>
    </submittedName>
</protein>
<dbReference type="EMBL" id="JBBCAQ010000036">
    <property type="protein sequence ID" value="KAK7575974.1"/>
    <property type="molecule type" value="Genomic_DNA"/>
</dbReference>
<gene>
    <name evidence="1" type="ORF">V9T40_012260</name>
</gene>
<comment type="caution">
    <text evidence="1">The sequence shown here is derived from an EMBL/GenBank/DDBJ whole genome shotgun (WGS) entry which is preliminary data.</text>
</comment>
<sequence length="169" mass="19419">MPLPNKFRVVESTFLLTLALLGSDIAHQFNIGMFRLHINSRRALVGCVICILNYAKTKTTTQLLCILRAFVDSEAAMLWMLGYIRKDDEICLCVYLGHSGFKNFQVPEQSRKPMSMSALQKFNDASQSFGSIDIWSLEPERNSLNDLLELMSRIWCIFTEALYPCWRLL</sequence>
<dbReference type="Proteomes" id="UP001367676">
    <property type="component" value="Unassembled WGS sequence"/>
</dbReference>
<evidence type="ECO:0000313" key="1">
    <source>
        <dbReference type="EMBL" id="KAK7575974.1"/>
    </source>
</evidence>
<evidence type="ECO:0000313" key="2">
    <source>
        <dbReference type="Proteomes" id="UP001367676"/>
    </source>
</evidence>